<dbReference type="InterPro" id="IPR001155">
    <property type="entry name" value="OxRdtase_FMN_N"/>
</dbReference>
<feature type="domain" description="NADH:flavin oxidoreductase/NADH oxidase N-terminal" evidence="3">
    <location>
        <begin position="15"/>
        <end position="333"/>
    </location>
</feature>
<dbReference type="Gene3D" id="3.20.20.70">
    <property type="entry name" value="Aldolase class I"/>
    <property type="match status" value="1"/>
</dbReference>
<name>A0ABU0E3G6_9FIRM</name>
<dbReference type="Proteomes" id="UP001230220">
    <property type="component" value="Unassembled WGS sequence"/>
</dbReference>
<dbReference type="Pfam" id="PF00724">
    <property type="entry name" value="Oxidored_FMN"/>
    <property type="match status" value="1"/>
</dbReference>
<reference evidence="4 5" key="1">
    <citation type="submission" date="2023-07" db="EMBL/GenBank/DDBJ databases">
        <title>Genomic Encyclopedia of Type Strains, Phase IV (KMG-IV): sequencing the most valuable type-strain genomes for metagenomic binning, comparative biology and taxonomic classification.</title>
        <authorList>
            <person name="Goeker M."/>
        </authorList>
    </citation>
    <scope>NUCLEOTIDE SEQUENCE [LARGE SCALE GENOMIC DNA]</scope>
    <source>
        <strain evidence="4 5">DSM 16784</strain>
    </source>
</reference>
<sequence>MSNVKDGYTFNSGAVLDNRIVMAPMVAQGSTKGGQVTDEDLNYFRIRSDVAAMIITGAVAVEDGGRGFDNQIGASKDEEVAGLTKLAATMKEKGNKAIMQLYHGGREAVGGYNLFHEVVAPSAIEFSFLPYIPRELTEEEIKRIITSFGEAAKRAIDAGFDGVEIHGANHYLLQQFFSKFSNHRTDQWGGSLENRMRFSLEILKEVKRVVKEYAKDDFIVGYRFCPEEIHGDNVGYDVSESKQLIEKIVDEGLDYVHISVFASYDEKPANSDKSFGQIFKELVNNRAAVIIVSGIFSEEDANKALDHGDLVAIGRASLIEPHFAAKIKEGRSNEITTQVSPEILDSLALPKGLIAWILQENSPLPPLPNLESLKK</sequence>
<protein>
    <submittedName>
        <fullName evidence="4">2,4-dienoyl-CoA reductase-like NADH-dependent reductase (Old Yellow Enzyme family)</fullName>
    </submittedName>
</protein>
<dbReference type="SUPFAM" id="SSF51395">
    <property type="entry name" value="FMN-linked oxidoreductases"/>
    <property type="match status" value="1"/>
</dbReference>
<accession>A0ABU0E3G6</accession>
<keyword evidence="2" id="KW-0560">Oxidoreductase</keyword>
<keyword evidence="1" id="KW-0285">Flavoprotein</keyword>
<evidence type="ECO:0000256" key="1">
    <source>
        <dbReference type="ARBA" id="ARBA00022630"/>
    </source>
</evidence>
<evidence type="ECO:0000313" key="4">
    <source>
        <dbReference type="EMBL" id="MDQ0361443.1"/>
    </source>
</evidence>
<evidence type="ECO:0000259" key="3">
    <source>
        <dbReference type="Pfam" id="PF00724"/>
    </source>
</evidence>
<evidence type="ECO:0000313" key="5">
    <source>
        <dbReference type="Proteomes" id="UP001230220"/>
    </source>
</evidence>
<dbReference type="CDD" id="cd04735">
    <property type="entry name" value="OYE_like_4_FMN"/>
    <property type="match status" value="1"/>
</dbReference>
<organism evidence="4 5">
    <name type="scientific">Breznakia pachnodae</name>
    <dbReference type="NCBI Taxonomy" id="265178"/>
    <lineage>
        <taxon>Bacteria</taxon>
        <taxon>Bacillati</taxon>
        <taxon>Bacillota</taxon>
        <taxon>Erysipelotrichia</taxon>
        <taxon>Erysipelotrichales</taxon>
        <taxon>Erysipelotrichaceae</taxon>
        <taxon>Breznakia</taxon>
    </lineage>
</organism>
<evidence type="ECO:0000256" key="2">
    <source>
        <dbReference type="ARBA" id="ARBA00023002"/>
    </source>
</evidence>
<dbReference type="InterPro" id="IPR051799">
    <property type="entry name" value="NADH_flavin_oxidoreductase"/>
</dbReference>
<dbReference type="EMBL" id="JAUSUR010000003">
    <property type="protein sequence ID" value="MDQ0361443.1"/>
    <property type="molecule type" value="Genomic_DNA"/>
</dbReference>
<proteinExistence type="predicted"/>
<dbReference type="PANTHER" id="PTHR43656">
    <property type="entry name" value="BINDING OXIDOREDUCTASE, PUTATIVE (AFU_ORTHOLOGUE AFUA_2G08260)-RELATED"/>
    <property type="match status" value="1"/>
</dbReference>
<gene>
    <name evidence="4" type="ORF">J2S15_002190</name>
</gene>
<dbReference type="InterPro" id="IPR013785">
    <property type="entry name" value="Aldolase_TIM"/>
</dbReference>
<keyword evidence="5" id="KW-1185">Reference proteome</keyword>
<dbReference type="RefSeq" id="WP_307408164.1">
    <property type="nucleotide sequence ID" value="NZ_JAUSUR010000003.1"/>
</dbReference>
<comment type="caution">
    <text evidence="4">The sequence shown here is derived from an EMBL/GenBank/DDBJ whole genome shotgun (WGS) entry which is preliminary data.</text>
</comment>
<dbReference type="PANTHER" id="PTHR43656:SF2">
    <property type="entry name" value="BINDING OXIDOREDUCTASE, PUTATIVE (AFU_ORTHOLOGUE AFUA_2G08260)-RELATED"/>
    <property type="match status" value="1"/>
</dbReference>